<reference evidence="4 5" key="1">
    <citation type="journal article" date="2021" name="BMC Genomics">
        <title>Datura genome reveals duplications of psychoactive alkaloid biosynthetic genes and high mutation rate following tissue culture.</title>
        <authorList>
            <person name="Rajewski A."/>
            <person name="Carter-House D."/>
            <person name="Stajich J."/>
            <person name="Litt A."/>
        </authorList>
    </citation>
    <scope>NUCLEOTIDE SEQUENCE [LARGE SCALE GENOMIC DNA]</scope>
    <source>
        <strain evidence="4">AR-01</strain>
    </source>
</reference>
<dbReference type="PANTHER" id="PTHR31415:SF52">
    <property type="entry name" value="LATE EMBRYOGENESIS ABUNDANT (LEA) HYDROXYPROLINE-RICH GLYCOPROTEIN FAMILY-RELATED"/>
    <property type="match status" value="1"/>
</dbReference>
<accession>A0ABS8RNA9</accession>
<evidence type="ECO:0000256" key="2">
    <source>
        <dbReference type="ARBA" id="ARBA00023136"/>
    </source>
</evidence>
<dbReference type="EMBL" id="JACEIK010000029">
    <property type="protein sequence ID" value="MCD7447114.1"/>
    <property type="molecule type" value="Genomic_DNA"/>
</dbReference>
<evidence type="ECO:0000313" key="5">
    <source>
        <dbReference type="Proteomes" id="UP000823775"/>
    </source>
</evidence>
<evidence type="ECO:0000256" key="3">
    <source>
        <dbReference type="SAM" id="Phobius"/>
    </source>
</evidence>
<dbReference type="PANTHER" id="PTHR31415">
    <property type="entry name" value="OS05G0367900 PROTEIN"/>
    <property type="match status" value="1"/>
</dbReference>
<gene>
    <name evidence="4" type="ORF">HAX54_023859</name>
</gene>
<keyword evidence="3" id="KW-1133">Transmembrane helix</keyword>
<evidence type="ECO:0000256" key="1">
    <source>
        <dbReference type="ARBA" id="ARBA00004370"/>
    </source>
</evidence>
<feature type="transmembrane region" description="Helical" evidence="3">
    <location>
        <begin position="20"/>
        <end position="35"/>
    </location>
</feature>
<keyword evidence="2 3" id="KW-0472">Membrane</keyword>
<sequence length="210" mass="23990">MSDYDFSSSRNSCACHCVKIILSLGVLALILWLSLRTTKPKCSIGDVYVRGLDKSVNSNSNSSNTNRDNHISFQLNLKNEMKDKSVRYDDIKLNFYYGTNTSYPIGNYTFDGFKQGKDKEAFKSGMIETHNMPWDKAIKDVSNGSKAIIRVDVSSRIKYKITFWYTKKHNYFVENKIELDDNGKSSAQQISCCFRVFGLITTLFVLSFLL</sequence>
<comment type="subcellular location">
    <subcellularLocation>
        <location evidence="1">Membrane</location>
    </subcellularLocation>
</comment>
<keyword evidence="5" id="KW-1185">Reference proteome</keyword>
<dbReference type="Proteomes" id="UP000823775">
    <property type="component" value="Unassembled WGS sequence"/>
</dbReference>
<protein>
    <recommendedName>
        <fullName evidence="6">Protein NDR1-like</fullName>
    </recommendedName>
</protein>
<dbReference type="InterPro" id="IPR044839">
    <property type="entry name" value="NDR1-like"/>
</dbReference>
<comment type="caution">
    <text evidence="4">The sequence shown here is derived from an EMBL/GenBank/DDBJ whole genome shotgun (WGS) entry which is preliminary data.</text>
</comment>
<proteinExistence type="predicted"/>
<evidence type="ECO:0008006" key="6">
    <source>
        <dbReference type="Google" id="ProtNLM"/>
    </source>
</evidence>
<evidence type="ECO:0000313" key="4">
    <source>
        <dbReference type="EMBL" id="MCD7447114.1"/>
    </source>
</evidence>
<name>A0ABS8RNA9_DATST</name>
<organism evidence="4 5">
    <name type="scientific">Datura stramonium</name>
    <name type="common">Jimsonweed</name>
    <name type="synonym">Common thornapple</name>
    <dbReference type="NCBI Taxonomy" id="4076"/>
    <lineage>
        <taxon>Eukaryota</taxon>
        <taxon>Viridiplantae</taxon>
        <taxon>Streptophyta</taxon>
        <taxon>Embryophyta</taxon>
        <taxon>Tracheophyta</taxon>
        <taxon>Spermatophyta</taxon>
        <taxon>Magnoliopsida</taxon>
        <taxon>eudicotyledons</taxon>
        <taxon>Gunneridae</taxon>
        <taxon>Pentapetalae</taxon>
        <taxon>asterids</taxon>
        <taxon>lamiids</taxon>
        <taxon>Solanales</taxon>
        <taxon>Solanaceae</taxon>
        <taxon>Solanoideae</taxon>
        <taxon>Datureae</taxon>
        <taxon>Datura</taxon>
    </lineage>
</organism>
<keyword evidence="3" id="KW-0812">Transmembrane</keyword>